<proteinExistence type="inferred from homology"/>
<protein>
    <submittedName>
        <fullName evidence="4">4-oxalocrotonate tautomerase family protein</fullName>
    </submittedName>
</protein>
<keyword evidence="2" id="KW-0413">Isomerase</keyword>
<dbReference type="GO" id="GO:0016853">
    <property type="term" value="F:isomerase activity"/>
    <property type="evidence" value="ECO:0007669"/>
    <property type="project" value="UniProtKB-KW"/>
</dbReference>
<reference evidence="4" key="1">
    <citation type="journal article" date="2022" name="Biol. Control">
        <title>In silico genomic analysis of Rhodopseudomonas palustris strains revealed potential biocontrol agents and crop yield enhancers.</title>
        <authorList>
            <person name="Surachat K."/>
            <person name="Kantachote D."/>
            <person name="Deachamag P."/>
            <person name="Wonglapsuwan M."/>
        </authorList>
    </citation>
    <scope>NUCLEOTIDE SEQUENCE</scope>
    <source>
        <strain evidence="4">TLS06</strain>
    </source>
</reference>
<dbReference type="InterPro" id="IPR014347">
    <property type="entry name" value="Tautomerase/MIF_sf"/>
</dbReference>
<dbReference type="InterPro" id="IPR004370">
    <property type="entry name" value="4-OT-like_dom"/>
</dbReference>
<gene>
    <name evidence="4" type="ORF">KQX62_15875</name>
</gene>
<comment type="similarity">
    <text evidence="1">Belongs to the 4-oxalocrotonate tautomerase family.</text>
</comment>
<dbReference type="SUPFAM" id="SSF55331">
    <property type="entry name" value="Tautomerase/MIF"/>
    <property type="match status" value="1"/>
</dbReference>
<name>A0AAX3DUD2_RHOPL</name>
<feature type="domain" description="4-oxalocrotonate tautomerase-like" evidence="3">
    <location>
        <begin position="2"/>
        <end position="61"/>
    </location>
</feature>
<evidence type="ECO:0000313" key="4">
    <source>
        <dbReference type="EMBL" id="UYO38206.1"/>
    </source>
</evidence>
<evidence type="ECO:0000259" key="3">
    <source>
        <dbReference type="Pfam" id="PF01361"/>
    </source>
</evidence>
<dbReference type="Proteomes" id="UP001163166">
    <property type="component" value="Chromosome"/>
</dbReference>
<evidence type="ECO:0000256" key="1">
    <source>
        <dbReference type="ARBA" id="ARBA00006723"/>
    </source>
</evidence>
<dbReference type="Pfam" id="PF01361">
    <property type="entry name" value="Tautomerase"/>
    <property type="match status" value="1"/>
</dbReference>
<sequence length="143" mass="15375">MPLITVHYSTPRPASDLKPRIAAAASDLAATILHKDPKVTAVIVEQVDPADWFAAGASLADQNLASFWLDIRIVDSSNTKDEKAEFIAATYARMGELLGPLHSESYVHVNGVRADGYGFGGLTQEQRYIVRKLAAAPRSAAVV</sequence>
<dbReference type="EMBL" id="CP076676">
    <property type="protein sequence ID" value="UYO38206.1"/>
    <property type="molecule type" value="Genomic_DNA"/>
</dbReference>
<accession>A0AAX3DUD2</accession>
<dbReference type="Gene3D" id="3.30.429.10">
    <property type="entry name" value="Macrophage Migration Inhibitory Factor"/>
    <property type="match status" value="2"/>
</dbReference>
<evidence type="ECO:0000313" key="5">
    <source>
        <dbReference type="Proteomes" id="UP001163166"/>
    </source>
</evidence>
<evidence type="ECO:0000256" key="2">
    <source>
        <dbReference type="ARBA" id="ARBA00023235"/>
    </source>
</evidence>
<dbReference type="RefSeq" id="WP_264073815.1">
    <property type="nucleotide sequence ID" value="NZ_CP076676.1"/>
</dbReference>
<dbReference type="PANTHER" id="PTHR35530:SF1">
    <property type="entry name" value="2-HYDROXYMUCONATE TAUTOMERASE"/>
    <property type="match status" value="1"/>
</dbReference>
<dbReference type="AlphaFoldDB" id="A0AAX3DUD2"/>
<dbReference type="PANTHER" id="PTHR35530">
    <property type="entry name" value="TAUTOMERASE-RELATED"/>
    <property type="match status" value="1"/>
</dbReference>
<organism evidence="4 5">
    <name type="scientific">Rhodopseudomonas palustris</name>
    <dbReference type="NCBI Taxonomy" id="1076"/>
    <lineage>
        <taxon>Bacteria</taxon>
        <taxon>Pseudomonadati</taxon>
        <taxon>Pseudomonadota</taxon>
        <taxon>Alphaproteobacteria</taxon>
        <taxon>Hyphomicrobiales</taxon>
        <taxon>Nitrobacteraceae</taxon>
        <taxon>Rhodopseudomonas</taxon>
    </lineage>
</organism>